<dbReference type="OrthoDB" id="441812at2759"/>
<dbReference type="EMBL" id="CP042198">
    <property type="protein sequence ID" value="QDS76005.1"/>
    <property type="molecule type" value="Genomic_DNA"/>
</dbReference>
<dbReference type="GO" id="GO:0005634">
    <property type="term" value="C:nucleus"/>
    <property type="evidence" value="ECO:0007669"/>
    <property type="project" value="TreeGrafter"/>
</dbReference>
<dbReference type="CDD" id="cd10527">
    <property type="entry name" value="SET_LSMT"/>
    <property type="match status" value="1"/>
</dbReference>
<evidence type="ECO:0000313" key="3">
    <source>
        <dbReference type="Proteomes" id="UP000316270"/>
    </source>
</evidence>
<keyword evidence="3" id="KW-1185">Reference proteome</keyword>
<feature type="domain" description="SET" evidence="1">
    <location>
        <begin position="30"/>
        <end position="279"/>
    </location>
</feature>
<name>A0A517LK23_9PEZI</name>
<evidence type="ECO:0000313" key="2">
    <source>
        <dbReference type="EMBL" id="QDS76005.1"/>
    </source>
</evidence>
<dbReference type="AlphaFoldDB" id="A0A517LK23"/>
<dbReference type="InterPro" id="IPR001214">
    <property type="entry name" value="SET_dom"/>
</dbReference>
<dbReference type="Proteomes" id="UP000316270">
    <property type="component" value="Chromosome 14"/>
</dbReference>
<sequence length="498" mass="55061">MIRRARTSGHLSLPLPSLEPWAKLNGATFNGIQCAEIPGSGSGVVAERDLRGATSGDEKSVDGDGPLMTVPKELILSLDSVKMFALADRDLREVLEGMGDFARTTRGAIMIFLLTQATTAYPELKEPRIGTRTPFTEYIQFLPTELLPTSWTSDERYLLTTTTLHPATDAKQASLHREFETLHKATKDVKWCADTWWNPTSPTHLDVSDWKFVDSMYRSRALEYPGIGDAMVPCIDMANHAAGSDTIALYEMDGEGNAVLVLREGVSVRKGDEVTITYGDAKGACEMVFSYGFIDDAMVREGDAKELFLDLEMMGDDPLAMAKNRVSTAAPGVKLMRTDEGVEWVSEYVYLIVVNEEDGLEFEVLQTTDGGRELRVSWKGDSLSDIGTLPSLLEKEELWPVFQLRAAAIIQARVEEQLASMEAFSDELQNIRFGEGTDIREKPRDLAVKLHVLEKELCRKASQALAMEVEALSGTEIVKRYIAEMNGGGEPDEEVDLS</sequence>
<protein>
    <recommendedName>
        <fullName evidence="1">SET domain-containing protein</fullName>
    </recommendedName>
</protein>
<reference evidence="2 3" key="1">
    <citation type="submission" date="2019-07" db="EMBL/GenBank/DDBJ databases">
        <title>Finished genome of Venturia effusa.</title>
        <authorList>
            <person name="Young C.A."/>
            <person name="Cox M.P."/>
            <person name="Ganley A.R.D."/>
            <person name="David W.J."/>
        </authorList>
    </citation>
    <scope>NUCLEOTIDE SEQUENCE [LARGE SCALE GENOMIC DNA]</scope>
    <source>
        <strain evidence="3">albino</strain>
    </source>
</reference>
<dbReference type="Gene3D" id="3.90.1410.10">
    <property type="entry name" value="set domain protein methyltransferase, domain 1"/>
    <property type="match status" value="1"/>
</dbReference>
<dbReference type="SUPFAM" id="SSF82199">
    <property type="entry name" value="SET domain"/>
    <property type="match status" value="1"/>
</dbReference>
<dbReference type="InterPro" id="IPR046341">
    <property type="entry name" value="SET_dom_sf"/>
</dbReference>
<dbReference type="PROSITE" id="PS50280">
    <property type="entry name" value="SET"/>
    <property type="match status" value="1"/>
</dbReference>
<dbReference type="PANTHER" id="PTHR13271">
    <property type="entry name" value="UNCHARACTERIZED PUTATIVE METHYLTRANSFERASE"/>
    <property type="match status" value="1"/>
</dbReference>
<accession>A0A517LK23</accession>
<dbReference type="InterPro" id="IPR050600">
    <property type="entry name" value="SETD3_SETD6_MTase"/>
</dbReference>
<gene>
    <name evidence="2" type="ORF">FKW77_004690</name>
</gene>
<evidence type="ECO:0000259" key="1">
    <source>
        <dbReference type="PROSITE" id="PS50280"/>
    </source>
</evidence>
<organism evidence="2 3">
    <name type="scientific">Venturia effusa</name>
    <dbReference type="NCBI Taxonomy" id="50376"/>
    <lineage>
        <taxon>Eukaryota</taxon>
        <taxon>Fungi</taxon>
        <taxon>Dikarya</taxon>
        <taxon>Ascomycota</taxon>
        <taxon>Pezizomycotina</taxon>
        <taxon>Dothideomycetes</taxon>
        <taxon>Pleosporomycetidae</taxon>
        <taxon>Venturiales</taxon>
        <taxon>Venturiaceae</taxon>
        <taxon>Venturia</taxon>
    </lineage>
</organism>
<dbReference type="PANTHER" id="PTHR13271:SF76">
    <property type="entry name" value="SET DOMAIN-CONTAINING PROTEIN 8"/>
    <property type="match status" value="1"/>
</dbReference>
<dbReference type="STRING" id="50376.A0A517LK23"/>
<dbReference type="GO" id="GO:0016279">
    <property type="term" value="F:protein-lysine N-methyltransferase activity"/>
    <property type="evidence" value="ECO:0007669"/>
    <property type="project" value="TreeGrafter"/>
</dbReference>
<proteinExistence type="predicted"/>